<evidence type="ECO:0000256" key="1">
    <source>
        <dbReference type="SAM" id="MobiDB-lite"/>
    </source>
</evidence>
<reference evidence="2 3" key="1">
    <citation type="submission" date="2024-10" db="EMBL/GenBank/DDBJ databases">
        <authorList>
            <person name="Sang B.-I."/>
            <person name="Prabhaharan D."/>
        </authorList>
    </citation>
    <scope>NUCLEOTIDE SEQUENCE [LARGE SCALE GENOMIC DNA]</scope>
    <source>
        <strain evidence="2 3">MH</strain>
    </source>
</reference>
<dbReference type="RefSeq" id="WP_113856089.1">
    <property type="nucleotide sequence ID" value="NZ_CP011940.1"/>
</dbReference>
<gene>
    <name evidence="2" type="ORF">ACGTZG_07625</name>
</gene>
<feature type="region of interest" description="Disordered" evidence="1">
    <location>
        <begin position="369"/>
        <end position="388"/>
    </location>
</feature>
<name>A0ABW7DP01_9FIRM</name>
<evidence type="ECO:0000313" key="2">
    <source>
        <dbReference type="EMBL" id="MFG6273056.1"/>
    </source>
</evidence>
<proteinExistence type="predicted"/>
<sequence length="687" mass="75656">MVKKQPDYLTASAMQNYTPSYSTQAVPQLQFAQYAWNDPKFALGMLLGNLGGQYLGSKLEKDAAQRQFRRDNPTAIPDNAKLFDTNSIPTNANGNYAVGTAYNKFNGDNGVSNDFLTNLQNVQGKLQYDPTTGAATGYQTPAFLPSMQAQNNLYGYYPTAVDGNGNIKDTNFSFSDYLNGQTAPNGGQGLLNFSQLQAMAGGNNAADNPVSQSMGVLPTANVQAPNQSNASIPAITGRLGNPINGSLNMNTSALSLPWQGKFDYLKKAGDDVAASSPADGTAAPQPIKDEQPIKNEQPIKAVEGPITNEQPIKEQSDQAEQKQPEMVDNPQYVALRTLMNKEKDPKKKAAMAAELNNIPAKVENWSWGPSNENTRIDMTGGVPEKFSASDRENEFVRSELMRGTPASVINAVVNLARPQWQAKEQAYNRYQESQLYPAYYTAAALGNYPAAAQIAQGMEQYNPQLAATMIAGLPTGLNFYSTQVAKEKAAQGQKYKRENMQVQHGYDIERDNNNSRNRINQSLIEWRQRQIYKNWEMAEKHKYDKATLSEKVSMLQSAGMSYNDAVKAAYGADRKGSTGGSGRGSSGDKQRYQELKDWVNNFEDAHKGESDDTWKSDPDYVARKVELDKFTEPQYDPNNASDLYRFASRAIMSGKYTNQEIINALNSMNDDMAPSIIGNLQSEGYLK</sequence>
<accession>A0ABW7DP01</accession>
<dbReference type="Proteomes" id="UP001605989">
    <property type="component" value="Unassembled WGS sequence"/>
</dbReference>
<comment type="caution">
    <text evidence="2">The sequence shown here is derived from an EMBL/GenBank/DDBJ whole genome shotgun (WGS) entry which is preliminary data.</text>
</comment>
<feature type="region of interest" description="Disordered" evidence="1">
    <location>
        <begin position="271"/>
        <end position="329"/>
    </location>
</feature>
<evidence type="ECO:0000313" key="3">
    <source>
        <dbReference type="Proteomes" id="UP001605989"/>
    </source>
</evidence>
<feature type="compositionally biased region" description="Basic and acidic residues" evidence="1">
    <location>
        <begin position="311"/>
        <end position="325"/>
    </location>
</feature>
<organism evidence="2 3">
    <name type="scientific">Megasphaera hexanoica</name>
    <dbReference type="NCBI Taxonomy" id="1675036"/>
    <lineage>
        <taxon>Bacteria</taxon>
        <taxon>Bacillati</taxon>
        <taxon>Bacillota</taxon>
        <taxon>Negativicutes</taxon>
        <taxon>Veillonellales</taxon>
        <taxon>Veillonellaceae</taxon>
        <taxon>Megasphaera</taxon>
    </lineage>
</organism>
<dbReference type="EMBL" id="JBIEKR010000006">
    <property type="protein sequence ID" value="MFG6273056.1"/>
    <property type="molecule type" value="Genomic_DNA"/>
</dbReference>
<protein>
    <submittedName>
        <fullName evidence="2">Uncharacterized protein</fullName>
    </submittedName>
</protein>
<keyword evidence="3" id="KW-1185">Reference proteome</keyword>